<reference evidence="13 14" key="1">
    <citation type="journal article" date="2014" name="PLoS Genet.">
        <title>Analysis of the Phlebiopsis gigantea genome, transcriptome and secretome provides insight into its pioneer colonization strategies of wood.</title>
        <authorList>
            <person name="Hori C."/>
            <person name="Ishida T."/>
            <person name="Igarashi K."/>
            <person name="Samejima M."/>
            <person name="Suzuki H."/>
            <person name="Master E."/>
            <person name="Ferreira P."/>
            <person name="Ruiz-Duenas F.J."/>
            <person name="Held B."/>
            <person name="Canessa P."/>
            <person name="Larrondo L.F."/>
            <person name="Schmoll M."/>
            <person name="Druzhinina I.S."/>
            <person name="Kubicek C.P."/>
            <person name="Gaskell J.A."/>
            <person name="Kersten P."/>
            <person name="St John F."/>
            <person name="Glasner J."/>
            <person name="Sabat G."/>
            <person name="Splinter BonDurant S."/>
            <person name="Syed K."/>
            <person name="Yadav J."/>
            <person name="Mgbeahuruike A.C."/>
            <person name="Kovalchuk A."/>
            <person name="Asiegbu F.O."/>
            <person name="Lackner G."/>
            <person name="Hoffmeister D."/>
            <person name="Rencoret J."/>
            <person name="Gutierrez A."/>
            <person name="Sun H."/>
            <person name="Lindquist E."/>
            <person name="Barry K."/>
            <person name="Riley R."/>
            <person name="Grigoriev I.V."/>
            <person name="Henrissat B."/>
            <person name="Kues U."/>
            <person name="Berka R.M."/>
            <person name="Martinez A.T."/>
            <person name="Covert S.F."/>
            <person name="Blanchette R.A."/>
            <person name="Cullen D."/>
        </authorList>
    </citation>
    <scope>NUCLEOTIDE SEQUENCE [LARGE SCALE GENOMIC DNA]</scope>
    <source>
        <strain evidence="13 14">11061_1 CR5-6</strain>
    </source>
</reference>
<dbReference type="InterPro" id="IPR023457">
    <property type="entry name" value="Met-tRNA_synth_2"/>
</dbReference>
<evidence type="ECO:0000259" key="12">
    <source>
        <dbReference type="Pfam" id="PF19303"/>
    </source>
</evidence>
<evidence type="ECO:0000256" key="1">
    <source>
        <dbReference type="ARBA" id="ARBA00005594"/>
    </source>
</evidence>
<evidence type="ECO:0000256" key="3">
    <source>
        <dbReference type="ARBA" id="ARBA00022598"/>
    </source>
</evidence>
<protein>
    <recommendedName>
        <fullName evidence="9">Probable methionine--tRNA ligase, mitochondrial</fullName>
        <ecNumber evidence="2">6.1.1.10</ecNumber>
    </recommendedName>
</protein>
<comment type="similarity">
    <text evidence="1 10">Belongs to the class-I aminoacyl-tRNA synthetase family.</text>
</comment>
<dbReference type="EMBL" id="KN840524">
    <property type="protein sequence ID" value="KIP06150.1"/>
    <property type="molecule type" value="Genomic_DNA"/>
</dbReference>
<dbReference type="GO" id="GO:0005524">
    <property type="term" value="F:ATP binding"/>
    <property type="evidence" value="ECO:0007669"/>
    <property type="project" value="UniProtKB-KW"/>
</dbReference>
<dbReference type="GO" id="GO:0006431">
    <property type="term" value="P:methionyl-tRNA aminoacylation"/>
    <property type="evidence" value="ECO:0007669"/>
    <property type="project" value="InterPro"/>
</dbReference>
<gene>
    <name evidence="13" type="ORF">PHLGIDRAFT_73115</name>
</gene>
<dbReference type="HOGENOM" id="CLU_009710_9_0_1"/>
<dbReference type="InterPro" id="IPR014729">
    <property type="entry name" value="Rossmann-like_a/b/a_fold"/>
</dbReference>
<organism evidence="13 14">
    <name type="scientific">Phlebiopsis gigantea (strain 11061_1 CR5-6)</name>
    <name type="common">White-rot fungus</name>
    <name type="synonym">Peniophora gigantea</name>
    <dbReference type="NCBI Taxonomy" id="745531"/>
    <lineage>
        <taxon>Eukaryota</taxon>
        <taxon>Fungi</taxon>
        <taxon>Dikarya</taxon>
        <taxon>Basidiomycota</taxon>
        <taxon>Agaricomycotina</taxon>
        <taxon>Agaricomycetes</taxon>
        <taxon>Polyporales</taxon>
        <taxon>Phanerochaetaceae</taxon>
        <taxon>Phlebiopsis</taxon>
    </lineage>
</organism>
<evidence type="ECO:0000256" key="6">
    <source>
        <dbReference type="ARBA" id="ARBA00022917"/>
    </source>
</evidence>
<feature type="domain" description="Methionyl-tRNA synthetase anticodon-binding" evidence="12">
    <location>
        <begin position="416"/>
        <end position="504"/>
    </location>
</feature>
<dbReference type="Gene3D" id="1.10.730.10">
    <property type="entry name" value="Isoleucyl-tRNA Synthetase, Domain 1"/>
    <property type="match status" value="1"/>
</dbReference>
<accession>A0A0C3S9F3</accession>
<dbReference type="FunFam" id="2.170.220.10:FF:000001">
    <property type="entry name" value="methionine--tRNA ligase, mitochondrial"/>
    <property type="match status" value="1"/>
</dbReference>
<evidence type="ECO:0000256" key="5">
    <source>
        <dbReference type="ARBA" id="ARBA00022840"/>
    </source>
</evidence>
<dbReference type="PANTHER" id="PTHR43326">
    <property type="entry name" value="METHIONYL-TRNA SYNTHETASE"/>
    <property type="match status" value="1"/>
</dbReference>
<keyword evidence="7 10" id="KW-0030">Aminoacyl-tRNA synthetase</keyword>
<dbReference type="InterPro" id="IPR033911">
    <property type="entry name" value="MetRS_core"/>
</dbReference>
<evidence type="ECO:0000256" key="8">
    <source>
        <dbReference type="ARBA" id="ARBA00047364"/>
    </source>
</evidence>
<keyword evidence="3 10" id="KW-0436">Ligase</keyword>
<dbReference type="STRING" id="745531.A0A0C3S9F3"/>
<name>A0A0C3S9F3_PHLG1</name>
<feature type="domain" description="Methionyl/Leucyl tRNA synthetase" evidence="11">
    <location>
        <begin position="38"/>
        <end position="380"/>
    </location>
</feature>
<dbReference type="Proteomes" id="UP000053257">
    <property type="component" value="Unassembled WGS sequence"/>
</dbReference>
<dbReference type="Pfam" id="PF09334">
    <property type="entry name" value="tRNA-synt_1g"/>
    <property type="match status" value="1"/>
</dbReference>
<dbReference type="OrthoDB" id="24670at2759"/>
<dbReference type="InterPro" id="IPR041872">
    <property type="entry name" value="Anticodon_Met"/>
</dbReference>
<comment type="catalytic activity">
    <reaction evidence="8">
        <text>tRNA(Met) + L-methionine + ATP = L-methionyl-tRNA(Met) + AMP + diphosphate</text>
        <dbReference type="Rhea" id="RHEA:13481"/>
        <dbReference type="Rhea" id="RHEA-COMP:9667"/>
        <dbReference type="Rhea" id="RHEA-COMP:9698"/>
        <dbReference type="ChEBI" id="CHEBI:30616"/>
        <dbReference type="ChEBI" id="CHEBI:33019"/>
        <dbReference type="ChEBI" id="CHEBI:57844"/>
        <dbReference type="ChEBI" id="CHEBI:78442"/>
        <dbReference type="ChEBI" id="CHEBI:78530"/>
        <dbReference type="ChEBI" id="CHEBI:456215"/>
        <dbReference type="EC" id="6.1.1.10"/>
    </reaction>
</comment>
<dbReference type="AlphaFoldDB" id="A0A0C3S9F3"/>
<evidence type="ECO:0000313" key="13">
    <source>
        <dbReference type="EMBL" id="KIP06150.1"/>
    </source>
</evidence>
<evidence type="ECO:0000256" key="10">
    <source>
        <dbReference type="RuleBase" id="RU363039"/>
    </source>
</evidence>
<keyword evidence="5 10" id="KW-0067">ATP-binding</keyword>
<keyword evidence="14" id="KW-1185">Reference proteome</keyword>
<sequence>MSGLQYATISLKLRQLNNLPIFLRGLQRFNSTSANKPYYVTTPIFYPNSVPHIGHLHSLVVADVFARYARISRPVQGVHFMTGTDEHGLKIQQAAKAKGFDPQSFCDQLSQHFRNLVSKANISHTRFSRTTERDHHEAVEYLWRELDTKGLIYKDMHEGWYSISDECFYTDTQVTHVTADGQDYHISTETGSKVEWTQEENYKFRLSAFRESLLEHFKNHPMAVYPEQFHAEVVATLSGTLADLSVSRPRSRLSWGIQVPNDPEHTIYVWIDALTVYLSATGYPWKSDKSVGKKAFWPPNLQIIGKDILRFHAIYFPAILQALGLPLTQQLLTHSHWTVDKRKMSKSVGNVADPLQAIDELGLDAVRYYLARVGGRFKDDVGAYQHSAKHASSQLTPPDCEAATLLKTLRDDDQGLARIVDRHMQNLELADALDRIMDTLSKVNTLLTNTAPWGRDVPAETVAETHAITLETLRICAILLQPVIPDKAGELLDALGIPKDQRMTEYAALGHGQVGAITPGVCLFTLPKTATRG</sequence>
<dbReference type="GO" id="GO:0004825">
    <property type="term" value="F:methionine-tRNA ligase activity"/>
    <property type="evidence" value="ECO:0007669"/>
    <property type="project" value="UniProtKB-EC"/>
</dbReference>
<dbReference type="SUPFAM" id="SSF47323">
    <property type="entry name" value="Anticodon-binding domain of a subclass of class I aminoacyl-tRNA synthetases"/>
    <property type="match status" value="1"/>
</dbReference>
<evidence type="ECO:0000313" key="14">
    <source>
        <dbReference type="Proteomes" id="UP000053257"/>
    </source>
</evidence>
<keyword evidence="6 10" id="KW-0648">Protein biosynthesis</keyword>
<evidence type="ECO:0000256" key="4">
    <source>
        <dbReference type="ARBA" id="ARBA00022741"/>
    </source>
</evidence>
<keyword evidence="4 10" id="KW-0547">Nucleotide-binding</keyword>
<dbReference type="PRINTS" id="PR01041">
    <property type="entry name" value="TRNASYNTHMET"/>
</dbReference>
<dbReference type="InterPro" id="IPR009080">
    <property type="entry name" value="tRNAsynth_Ia_anticodon-bd"/>
</dbReference>
<evidence type="ECO:0000259" key="11">
    <source>
        <dbReference type="Pfam" id="PF09334"/>
    </source>
</evidence>
<dbReference type="CDD" id="cd00814">
    <property type="entry name" value="MetRS_core"/>
    <property type="match status" value="1"/>
</dbReference>
<dbReference type="PANTHER" id="PTHR43326:SF1">
    <property type="entry name" value="METHIONINE--TRNA LIGASE, MITOCHONDRIAL"/>
    <property type="match status" value="1"/>
</dbReference>
<dbReference type="Gene3D" id="2.170.220.10">
    <property type="match status" value="1"/>
</dbReference>
<dbReference type="InterPro" id="IPR015413">
    <property type="entry name" value="Methionyl/Leucyl_tRNA_Synth"/>
</dbReference>
<evidence type="ECO:0000256" key="2">
    <source>
        <dbReference type="ARBA" id="ARBA00012838"/>
    </source>
</evidence>
<dbReference type="GO" id="GO:0005739">
    <property type="term" value="C:mitochondrion"/>
    <property type="evidence" value="ECO:0007669"/>
    <property type="project" value="UniProtKB-ARBA"/>
</dbReference>
<evidence type="ECO:0000256" key="7">
    <source>
        <dbReference type="ARBA" id="ARBA00023146"/>
    </source>
</evidence>
<proteinExistence type="inferred from homology"/>
<dbReference type="Pfam" id="PF19303">
    <property type="entry name" value="Anticodon_3"/>
    <property type="match status" value="1"/>
</dbReference>
<dbReference type="SUPFAM" id="SSF52374">
    <property type="entry name" value="Nucleotidylyl transferase"/>
    <property type="match status" value="1"/>
</dbReference>
<dbReference type="Gene3D" id="3.40.50.620">
    <property type="entry name" value="HUPs"/>
    <property type="match status" value="1"/>
</dbReference>
<dbReference type="EC" id="6.1.1.10" evidence="2"/>
<evidence type="ECO:0000256" key="9">
    <source>
        <dbReference type="ARBA" id="ARBA00068817"/>
    </source>
</evidence>